<dbReference type="InterPro" id="IPR010652">
    <property type="entry name" value="DUF1232"/>
</dbReference>
<evidence type="ECO:0000313" key="6">
    <source>
        <dbReference type="EMBL" id="MEY8001837.1"/>
    </source>
</evidence>
<protein>
    <submittedName>
        <fullName evidence="6">YkvA family protein</fullName>
    </submittedName>
</protein>
<reference evidence="6 7" key="1">
    <citation type="submission" date="2024-08" db="EMBL/GenBank/DDBJ databases">
        <title>Clostridium lapicellarii sp. nov., and Clostridium renhuaiense sp. nov., two species isolated from the mud in a fermentation cellar used for producing sauce-flavour Chinese liquors.</title>
        <authorList>
            <person name="Yang F."/>
            <person name="Wang H."/>
            <person name="Chen L.Q."/>
            <person name="Zhou N."/>
            <person name="Lu J.J."/>
            <person name="Pu X.X."/>
            <person name="Wan B."/>
            <person name="Wang L."/>
            <person name="Liu S.J."/>
        </authorList>
    </citation>
    <scope>NUCLEOTIDE SEQUENCE [LARGE SCALE GENOMIC DNA]</scope>
    <source>
        <strain evidence="6 7">MT-5</strain>
    </source>
</reference>
<dbReference type="Pfam" id="PF06803">
    <property type="entry name" value="DUF1232"/>
    <property type="match status" value="1"/>
</dbReference>
<evidence type="ECO:0000256" key="1">
    <source>
        <dbReference type="ARBA" id="ARBA00004127"/>
    </source>
</evidence>
<feature type="domain" description="DUF1232" evidence="5">
    <location>
        <begin position="214"/>
        <end position="249"/>
    </location>
</feature>
<evidence type="ECO:0000256" key="4">
    <source>
        <dbReference type="ARBA" id="ARBA00023136"/>
    </source>
</evidence>
<comment type="caution">
    <text evidence="6">The sequence shown here is derived from an EMBL/GenBank/DDBJ whole genome shotgun (WGS) entry which is preliminary data.</text>
</comment>
<sequence length="314" mass="36250">MKVSVAKVILTEEDILSIAQDYLKIEGLNIENITIQEMITIEGIYKKKINTAFEVKLGLGNIKYNIINLKIFDLKVHKLKIFKGVKNIAIKKILEDFSPYGVNVDGDNIIVDLNLAVKLIPYFNLKLNRIEILPSALQIEAENIKYEKEKKFPHIEKKRKNVLILDKYHKLRKKIVHKVPPKYEKIVEYGMLVPDIIVLFWRLLKDKRVNLKVKTMLTALIAYLASPIDLVPDFIPFIGKIDDIAIAFFALNIIVDEIPEKIITDNWQGEENIILITKEVVNYTTKILGSKNISKILEQLQNIFKSRDIDNCKN</sequence>
<comment type="subcellular location">
    <subcellularLocation>
        <location evidence="1">Endomembrane system</location>
        <topology evidence="1">Multi-pass membrane protein</topology>
    </subcellularLocation>
</comment>
<name>A0ABV4BUE3_9CLOT</name>
<evidence type="ECO:0000259" key="5">
    <source>
        <dbReference type="Pfam" id="PF06803"/>
    </source>
</evidence>
<proteinExistence type="predicted"/>
<gene>
    <name evidence="6" type="ORF">AB8U03_16880</name>
</gene>
<dbReference type="RefSeq" id="WP_369705732.1">
    <property type="nucleotide sequence ID" value="NZ_JBGEWD010000026.1"/>
</dbReference>
<keyword evidence="3" id="KW-1133">Transmembrane helix</keyword>
<keyword evidence="2" id="KW-0812">Transmembrane</keyword>
<organism evidence="6 7">
    <name type="scientific">Clostridium moutaii</name>
    <dbReference type="NCBI Taxonomy" id="3240932"/>
    <lineage>
        <taxon>Bacteria</taxon>
        <taxon>Bacillati</taxon>
        <taxon>Bacillota</taxon>
        <taxon>Clostridia</taxon>
        <taxon>Eubacteriales</taxon>
        <taxon>Clostridiaceae</taxon>
        <taxon>Clostridium</taxon>
    </lineage>
</organism>
<accession>A0ABV4BUE3</accession>
<dbReference type="Proteomes" id="UP001564657">
    <property type="component" value="Unassembled WGS sequence"/>
</dbReference>
<keyword evidence="7" id="KW-1185">Reference proteome</keyword>
<keyword evidence="4" id="KW-0472">Membrane</keyword>
<evidence type="ECO:0000313" key="7">
    <source>
        <dbReference type="Proteomes" id="UP001564657"/>
    </source>
</evidence>
<dbReference type="EMBL" id="JBGEWD010000026">
    <property type="protein sequence ID" value="MEY8001837.1"/>
    <property type="molecule type" value="Genomic_DNA"/>
</dbReference>
<evidence type="ECO:0000256" key="3">
    <source>
        <dbReference type="ARBA" id="ARBA00022989"/>
    </source>
</evidence>
<evidence type="ECO:0000256" key="2">
    <source>
        <dbReference type="ARBA" id="ARBA00022692"/>
    </source>
</evidence>